<dbReference type="EMBL" id="LR797078">
    <property type="protein sequence ID" value="CAB4185363.1"/>
    <property type="molecule type" value="Genomic_DNA"/>
</dbReference>
<gene>
    <name evidence="1" type="ORF">UFOVP1130_39</name>
</gene>
<name>A0A6J5QLV0_9CAUD</name>
<sequence length="104" mass="11745">MSQSIPNAKPWQSHTETLVDNALRSAISDPESIRQIRPNHPHQLFAPREGYAKQTLGIMDVLNIDRYTASNRSWVSGAPVMFRDGTFMEENFSSSSRYSMQSLG</sequence>
<protein>
    <submittedName>
        <fullName evidence="1">Uncharacterized protein</fullName>
    </submittedName>
</protein>
<evidence type="ECO:0000313" key="1">
    <source>
        <dbReference type="EMBL" id="CAB4185363.1"/>
    </source>
</evidence>
<proteinExistence type="predicted"/>
<reference evidence="1" key="1">
    <citation type="submission" date="2020-05" db="EMBL/GenBank/DDBJ databases">
        <authorList>
            <person name="Chiriac C."/>
            <person name="Salcher M."/>
            <person name="Ghai R."/>
            <person name="Kavagutti S V."/>
        </authorList>
    </citation>
    <scope>NUCLEOTIDE SEQUENCE</scope>
</reference>
<organism evidence="1">
    <name type="scientific">uncultured Caudovirales phage</name>
    <dbReference type="NCBI Taxonomy" id="2100421"/>
    <lineage>
        <taxon>Viruses</taxon>
        <taxon>Duplodnaviria</taxon>
        <taxon>Heunggongvirae</taxon>
        <taxon>Uroviricota</taxon>
        <taxon>Caudoviricetes</taxon>
        <taxon>Peduoviridae</taxon>
        <taxon>Maltschvirus</taxon>
        <taxon>Maltschvirus maltsch</taxon>
    </lineage>
</organism>
<accession>A0A6J5QLV0</accession>